<evidence type="ECO:0000313" key="2">
    <source>
        <dbReference type="Proteomes" id="UP000005867"/>
    </source>
</evidence>
<dbReference type="Proteomes" id="UP000005867">
    <property type="component" value="Chromosome"/>
</dbReference>
<proteinExistence type="predicted"/>
<organism evidence="1 2">
    <name type="scientific">Pyrobaculum ferrireducens</name>
    <dbReference type="NCBI Taxonomy" id="1104324"/>
    <lineage>
        <taxon>Archaea</taxon>
        <taxon>Thermoproteota</taxon>
        <taxon>Thermoprotei</taxon>
        <taxon>Thermoproteales</taxon>
        <taxon>Thermoproteaceae</taxon>
        <taxon>Pyrobaculum</taxon>
    </lineage>
</organism>
<dbReference type="STRING" id="1104324.P186_0349"/>
<gene>
    <name evidence="1" type="ORF">P186_0349</name>
</gene>
<dbReference type="HOGENOM" id="CLU_2613781_0_0_2"/>
<name>G7VFZ7_9CREN</name>
<dbReference type="EMBL" id="CP003098">
    <property type="protein sequence ID" value="AET31804.1"/>
    <property type="molecule type" value="Genomic_DNA"/>
</dbReference>
<evidence type="ECO:0000313" key="1">
    <source>
        <dbReference type="EMBL" id="AET31804.1"/>
    </source>
</evidence>
<dbReference type="AlphaFoldDB" id="G7VFZ7"/>
<protein>
    <submittedName>
        <fullName evidence="1">Uncharacterized protein</fullName>
    </submittedName>
</protein>
<sequence>MYIVTKADALHESMLLGGGFWKFSLSGYMCMAMESVAVAGPQSASNISILPFLCLQLGFTKSAFMDATLDKTYAEFVG</sequence>
<dbReference type="KEGG" id="pyr:P186_0349"/>
<accession>G7VFZ7</accession>
<dbReference type="BioCyc" id="PSP1104324:GJSN-338-MONOMER"/>
<keyword evidence="2" id="KW-1185">Reference proteome</keyword>
<reference evidence="1 2" key="1">
    <citation type="journal article" date="2012" name="J. Bacteriol.">
        <title>Complete genome sequence of strain 1860, a crenarchaeon of the genus pyrobaculum able to grow with various electron acceptors.</title>
        <authorList>
            <person name="Mardanov A.V."/>
            <person name="Gumerov V.M."/>
            <person name="Slobodkina G.B."/>
            <person name="Beletsky A.V."/>
            <person name="Bonch-Osmolovskaya E.A."/>
            <person name="Ravin N.V."/>
            <person name="Skryabin K.G."/>
        </authorList>
    </citation>
    <scope>NUCLEOTIDE SEQUENCE [LARGE SCALE GENOMIC DNA]</scope>
    <source>
        <strain evidence="1 2">1860</strain>
    </source>
</reference>